<evidence type="ECO:0000313" key="7">
    <source>
        <dbReference type="Proteomes" id="UP000285469"/>
    </source>
</evidence>
<evidence type="ECO:0000313" key="4">
    <source>
        <dbReference type="EMBL" id="RHH80799.1"/>
    </source>
</evidence>
<evidence type="ECO:0000313" key="3">
    <source>
        <dbReference type="EMBL" id="RGW46973.1"/>
    </source>
</evidence>
<evidence type="ECO:0000313" key="8">
    <source>
        <dbReference type="Proteomes" id="UP000462922"/>
    </source>
</evidence>
<protein>
    <submittedName>
        <fullName evidence="2">Uncharacterized protein</fullName>
    </submittedName>
</protein>
<dbReference type="EMBL" id="QRKA01000009">
    <property type="protein sequence ID" value="RHH80799.1"/>
    <property type="molecule type" value="Genomic_DNA"/>
</dbReference>
<dbReference type="Proteomes" id="UP000285469">
    <property type="component" value="Unassembled WGS sequence"/>
</dbReference>
<dbReference type="GeneID" id="73802883"/>
<dbReference type="Pfam" id="PF18944">
    <property type="entry name" value="DUF5691"/>
    <property type="match status" value="1"/>
</dbReference>
<reference evidence="1 8" key="2">
    <citation type="journal article" date="2019" name="Nat. Med.">
        <title>A library of human gut bacterial isolates paired with longitudinal multiomics data enables mechanistic microbiome research.</title>
        <authorList>
            <person name="Poyet M."/>
            <person name="Groussin M."/>
            <person name="Gibbons S.M."/>
            <person name="Avila-Pacheco J."/>
            <person name="Jiang X."/>
            <person name="Kearney S.M."/>
            <person name="Perrotta A.R."/>
            <person name="Berdy B."/>
            <person name="Zhao S."/>
            <person name="Lieberman T.D."/>
            <person name="Swanson P.K."/>
            <person name="Smith M."/>
            <person name="Roesemann S."/>
            <person name="Alexander J.E."/>
            <person name="Rich S.A."/>
            <person name="Livny J."/>
            <person name="Vlamakis H."/>
            <person name="Clish C."/>
            <person name="Bullock K."/>
            <person name="Deik A."/>
            <person name="Scott J."/>
            <person name="Pierce K.A."/>
            <person name="Xavier R.J."/>
            <person name="Alm E.J."/>
        </authorList>
    </citation>
    <scope>NUCLEOTIDE SEQUENCE [LARGE SCALE GENOMIC DNA]</scope>
    <source>
        <strain evidence="1 8">BIOML-A110</strain>
    </source>
</reference>
<evidence type="ECO:0000313" key="2">
    <source>
        <dbReference type="EMBL" id="RGL87701.1"/>
    </source>
</evidence>
<gene>
    <name evidence="4" type="ORF">DW193_07340</name>
    <name evidence="3" type="ORF">DWV70_13040</name>
    <name evidence="2" type="ORF">DXC44_04855</name>
    <name evidence="1" type="ORF">GAY76_09645</name>
</gene>
<reference evidence="5 6" key="1">
    <citation type="submission" date="2018-08" db="EMBL/GenBank/DDBJ databases">
        <title>A genome reference for cultivated species of the human gut microbiota.</title>
        <authorList>
            <person name="Zou Y."/>
            <person name="Xue W."/>
            <person name="Luo G."/>
        </authorList>
    </citation>
    <scope>NUCLEOTIDE SEQUENCE [LARGE SCALE GENOMIC DNA]</scope>
    <source>
        <strain evidence="3 7">AF12-25</strain>
        <strain evidence="4 6">AM16-6</strain>
        <strain evidence="2 5">TF05-18</strain>
    </source>
</reference>
<dbReference type="RefSeq" id="WP_004328518.1">
    <property type="nucleotide sequence ID" value="NZ_DAWEQP010000086.1"/>
</dbReference>
<dbReference type="Proteomes" id="UP000283713">
    <property type="component" value="Unassembled WGS sequence"/>
</dbReference>
<organism evidence="2 5">
    <name type="scientific">Phocaeicola vulgatus</name>
    <name type="common">Bacteroides vulgatus</name>
    <dbReference type="NCBI Taxonomy" id="821"/>
    <lineage>
        <taxon>Bacteria</taxon>
        <taxon>Pseudomonadati</taxon>
        <taxon>Bacteroidota</taxon>
        <taxon>Bacteroidia</taxon>
        <taxon>Bacteroidales</taxon>
        <taxon>Bacteroidaceae</taxon>
        <taxon>Phocaeicola</taxon>
    </lineage>
</organism>
<evidence type="ECO:0000313" key="6">
    <source>
        <dbReference type="Proteomes" id="UP000283713"/>
    </source>
</evidence>
<sequence>MNVTEPIIQAALLGTANREFVPGAFPESLQTLVDGIHGKAEDTESFLYMTAASAFAYRRAGWEPAGAEGIVPVKTAPEEELPYFDKDRSQLFSRLHGTRYMLAYAYRLAQGSGKIISPEYLQPLIRRAYDRNNPLRFEERRLLKNLVGNRGLWLIRQMGLVGEECGITDSWDTATHGERKEMLARFRQQDSAAALELLRKDWKSEPANQRNELLECLRINISKADELFIQEVLESDRSSIVKETARKLLCMIPDSAMVMRCCELLRGHIRHNMLTGWSYDEIGYTPEMKAMGLSEVSSNKKEGDSEFILRQLAERVPLSFWCEVYGCGKEEAARKFAKHPPFRKFLELEDPILNFSDGLWAFHTLKEDPSYLRKPELVAMLTPSQREEISWPETVRDFGFIPDSWYGNDYEAWGPKFSSSVMSWILKKDYLYYAADMAERLAMHIPSHLRNLIKAKAASSAEASPSMNEFCSKMLEFMDLKSEIDTLLNEK</sequence>
<dbReference type="InterPro" id="IPR043746">
    <property type="entry name" value="DUF5691"/>
</dbReference>
<dbReference type="Proteomes" id="UP000261278">
    <property type="component" value="Unassembled WGS sequence"/>
</dbReference>
<dbReference type="EMBL" id="QSSN01000004">
    <property type="protein sequence ID" value="RGL87701.1"/>
    <property type="molecule type" value="Genomic_DNA"/>
</dbReference>
<comment type="caution">
    <text evidence="2">The sequence shown here is derived from an EMBL/GenBank/DDBJ whole genome shotgun (WGS) entry which is preliminary data.</text>
</comment>
<dbReference type="EMBL" id="WDAX01000019">
    <property type="protein sequence ID" value="KAB6573763.1"/>
    <property type="molecule type" value="Genomic_DNA"/>
</dbReference>
<name>A0A3E4T9C9_PHOVU</name>
<dbReference type="EMBL" id="QSAI01000023">
    <property type="protein sequence ID" value="RGW46973.1"/>
    <property type="molecule type" value="Genomic_DNA"/>
</dbReference>
<proteinExistence type="predicted"/>
<evidence type="ECO:0000313" key="5">
    <source>
        <dbReference type="Proteomes" id="UP000261278"/>
    </source>
</evidence>
<accession>A0A3E4T9C9</accession>
<dbReference type="Proteomes" id="UP000462922">
    <property type="component" value="Unassembled WGS sequence"/>
</dbReference>
<evidence type="ECO:0000313" key="1">
    <source>
        <dbReference type="EMBL" id="KAB6573763.1"/>
    </source>
</evidence>
<dbReference type="AlphaFoldDB" id="A0A3E4T9C9"/>